<comment type="caution">
    <text evidence="2">The sequence shown here is derived from an EMBL/GenBank/DDBJ whole genome shotgun (WGS) entry which is preliminary data.</text>
</comment>
<proteinExistence type="predicted"/>
<evidence type="ECO:0000313" key="2">
    <source>
        <dbReference type="EMBL" id="KAI9549870.1"/>
    </source>
</evidence>
<feature type="transmembrane region" description="Helical" evidence="1">
    <location>
        <begin position="289"/>
        <end position="310"/>
    </location>
</feature>
<sequence>MNSTSATPVRYVVYSDERAAVKFPGFICAKWRNIHRVTMSFFGQTVIVPEKIPIDTTASECYRMINTKKCEGQEMTLSDEKYVDPDLDKLANKQYIQDRAIDRDNELARILQTIECDIRKARHERAIITAQYNGWLAASLLKLPRSVNATFETVITPCGPQPKFNNYTINLDGWELVKFSPCYWTNGFVNFNDKPYVFRNNTWKRIDPNIVLPERTLAHSFRYEDVKAFDYDHRSNPAYNDNLLNHMNVVADIVAAMNEHSPVDFPSNHRPHAADVLLTAAGVGRYTSWWEVIIIALVVTVIFILVLIALRICCCLGLFGVCCPPIKEVKTSHLV</sequence>
<gene>
    <name evidence="2" type="ORF">GHT06_004975</name>
</gene>
<evidence type="ECO:0000256" key="1">
    <source>
        <dbReference type="SAM" id="Phobius"/>
    </source>
</evidence>
<protein>
    <submittedName>
        <fullName evidence="2">Uncharacterized protein</fullName>
    </submittedName>
</protein>
<organism evidence="2 3">
    <name type="scientific">Daphnia sinensis</name>
    <dbReference type="NCBI Taxonomy" id="1820382"/>
    <lineage>
        <taxon>Eukaryota</taxon>
        <taxon>Metazoa</taxon>
        <taxon>Ecdysozoa</taxon>
        <taxon>Arthropoda</taxon>
        <taxon>Crustacea</taxon>
        <taxon>Branchiopoda</taxon>
        <taxon>Diplostraca</taxon>
        <taxon>Cladocera</taxon>
        <taxon>Anomopoda</taxon>
        <taxon>Daphniidae</taxon>
        <taxon>Daphnia</taxon>
        <taxon>Daphnia similis group</taxon>
    </lineage>
</organism>
<evidence type="ECO:0000313" key="3">
    <source>
        <dbReference type="Proteomes" id="UP000820818"/>
    </source>
</evidence>
<dbReference type="AlphaFoldDB" id="A0AAD5PNR6"/>
<keyword evidence="1" id="KW-0812">Transmembrane</keyword>
<dbReference type="Proteomes" id="UP000820818">
    <property type="component" value="Unassembled WGS sequence"/>
</dbReference>
<dbReference type="EMBL" id="WJBH02000228">
    <property type="protein sequence ID" value="KAI9549870.1"/>
    <property type="molecule type" value="Genomic_DNA"/>
</dbReference>
<name>A0AAD5PNR6_9CRUS</name>
<accession>A0AAD5PNR6</accession>
<keyword evidence="1" id="KW-1133">Transmembrane helix</keyword>
<reference evidence="2" key="1">
    <citation type="submission" date="2022-05" db="EMBL/GenBank/DDBJ databases">
        <title>A multi-omics perspective on studying reproductive biology in Daphnia sinensis.</title>
        <authorList>
            <person name="Jia J."/>
        </authorList>
    </citation>
    <scope>NUCLEOTIDE SEQUENCE</scope>
    <source>
        <strain evidence="2">WSL</strain>
    </source>
</reference>
<keyword evidence="3" id="KW-1185">Reference proteome</keyword>
<keyword evidence="1" id="KW-0472">Membrane</keyword>